<keyword evidence="2" id="KW-1185">Reference proteome</keyword>
<proteinExistence type="predicted"/>
<reference evidence="1" key="1">
    <citation type="submission" date="2020-06" db="EMBL/GenBank/DDBJ databases">
        <title>WGS assembly of Ceratodon purpureus strain R40.</title>
        <authorList>
            <person name="Carey S.B."/>
            <person name="Jenkins J."/>
            <person name="Shu S."/>
            <person name="Lovell J.T."/>
            <person name="Sreedasyam A."/>
            <person name="Maumus F."/>
            <person name="Tiley G.P."/>
            <person name="Fernandez-Pozo N."/>
            <person name="Barry K."/>
            <person name="Chen C."/>
            <person name="Wang M."/>
            <person name="Lipzen A."/>
            <person name="Daum C."/>
            <person name="Saski C.A."/>
            <person name="Payton A.C."/>
            <person name="Mcbreen J.C."/>
            <person name="Conrad R.E."/>
            <person name="Kollar L.M."/>
            <person name="Olsson S."/>
            <person name="Huttunen S."/>
            <person name="Landis J.B."/>
            <person name="Wickett N.J."/>
            <person name="Johnson M.G."/>
            <person name="Rensing S.A."/>
            <person name="Grimwood J."/>
            <person name="Schmutz J."/>
            <person name="Mcdaniel S.F."/>
        </authorList>
    </citation>
    <scope>NUCLEOTIDE SEQUENCE</scope>
    <source>
        <strain evidence="1">R40</strain>
    </source>
</reference>
<dbReference type="Proteomes" id="UP000822688">
    <property type="component" value="Chromosome V"/>
</dbReference>
<comment type="caution">
    <text evidence="1">The sequence shown here is derived from an EMBL/GenBank/DDBJ whole genome shotgun (WGS) entry which is preliminary data.</text>
</comment>
<accession>A0A8T0HW80</accession>
<gene>
    <name evidence="1" type="ORF">KC19_VG318900</name>
</gene>
<evidence type="ECO:0000313" key="1">
    <source>
        <dbReference type="EMBL" id="KAG0575106.1"/>
    </source>
</evidence>
<evidence type="ECO:0000313" key="2">
    <source>
        <dbReference type="Proteomes" id="UP000822688"/>
    </source>
</evidence>
<name>A0A8T0HW80_CERPU</name>
<dbReference type="AlphaFoldDB" id="A0A8T0HW80"/>
<sequence length="125" mass="13545">MAAEVPAEVAAVEEEVQRIFEALKVLKDFDQGAKEGETKSSPEVVKLVVEKKKAFDVRELNTYIALRKTFTSSIAKKNEALDGGSLAGTAIDGGSQVASAMSNQKLLYVGRKQMDVTEKIIKPSK</sequence>
<dbReference type="EMBL" id="CM026426">
    <property type="protein sequence ID" value="KAG0575106.1"/>
    <property type="molecule type" value="Genomic_DNA"/>
</dbReference>
<organism evidence="1 2">
    <name type="scientific">Ceratodon purpureus</name>
    <name type="common">Fire moss</name>
    <name type="synonym">Dicranum purpureum</name>
    <dbReference type="NCBI Taxonomy" id="3225"/>
    <lineage>
        <taxon>Eukaryota</taxon>
        <taxon>Viridiplantae</taxon>
        <taxon>Streptophyta</taxon>
        <taxon>Embryophyta</taxon>
        <taxon>Bryophyta</taxon>
        <taxon>Bryophytina</taxon>
        <taxon>Bryopsida</taxon>
        <taxon>Dicranidae</taxon>
        <taxon>Pseudoditrichales</taxon>
        <taxon>Ditrichaceae</taxon>
        <taxon>Ceratodon</taxon>
    </lineage>
</organism>
<protein>
    <submittedName>
        <fullName evidence="1">Uncharacterized protein</fullName>
    </submittedName>
</protein>